<comment type="caution">
    <text evidence="1">The sequence shown here is derived from an EMBL/GenBank/DDBJ whole genome shotgun (WGS) entry which is preliminary data.</text>
</comment>
<organism evidence="1 2">
    <name type="scientific">Gracilibacillus halotolerans</name>
    <dbReference type="NCBI Taxonomy" id="74386"/>
    <lineage>
        <taxon>Bacteria</taxon>
        <taxon>Bacillati</taxon>
        <taxon>Bacillota</taxon>
        <taxon>Bacilli</taxon>
        <taxon>Bacillales</taxon>
        <taxon>Bacillaceae</taxon>
        <taxon>Gracilibacillus</taxon>
    </lineage>
</organism>
<protein>
    <recommendedName>
        <fullName evidence="3">YlzJ-like protein</fullName>
    </recommendedName>
</protein>
<keyword evidence="2" id="KW-1185">Reference proteome</keyword>
<evidence type="ECO:0000313" key="1">
    <source>
        <dbReference type="EMBL" id="MBB6511495.1"/>
    </source>
</evidence>
<sequence>MILYTPLSQEDIYQSEINHEQYMVITYQDKPCYAEKMSDGNYRLIQLLSTDPNDYLQDCFSPGNIIRQPM</sequence>
<name>A0A841RJX8_9BACI</name>
<dbReference type="Proteomes" id="UP000572212">
    <property type="component" value="Unassembled WGS sequence"/>
</dbReference>
<dbReference type="EMBL" id="JACHON010000001">
    <property type="protein sequence ID" value="MBB6511495.1"/>
    <property type="molecule type" value="Genomic_DNA"/>
</dbReference>
<dbReference type="InterPro" id="IPR025619">
    <property type="entry name" value="YlzJ"/>
</dbReference>
<dbReference type="AlphaFoldDB" id="A0A841RJX8"/>
<evidence type="ECO:0008006" key="3">
    <source>
        <dbReference type="Google" id="ProtNLM"/>
    </source>
</evidence>
<accession>A0A841RJX8</accession>
<dbReference type="RefSeq" id="WP_184243776.1">
    <property type="nucleotide sequence ID" value="NZ_BAAACU010000022.1"/>
</dbReference>
<reference evidence="1 2" key="1">
    <citation type="submission" date="2020-08" db="EMBL/GenBank/DDBJ databases">
        <title>Genomic Encyclopedia of Type Strains, Phase IV (KMG-IV): sequencing the most valuable type-strain genomes for metagenomic binning, comparative biology and taxonomic classification.</title>
        <authorList>
            <person name="Goeker M."/>
        </authorList>
    </citation>
    <scope>NUCLEOTIDE SEQUENCE [LARGE SCALE GENOMIC DNA]</scope>
    <source>
        <strain evidence="1 2">DSM 11805</strain>
    </source>
</reference>
<proteinExistence type="predicted"/>
<gene>
    <name evidence="1" type="ORF">GGQ92_000262</name>
</gene>
<evidence type="ECO:0000313" key="2">
    <source>
        <dbReference type="Proteomes" id="UP000572212"/>
    </source>
</evidence>
<dbReference type="Pfam" id="PF14035">
    <property type="entry name" value="YlzJ"/>
    <property type="match status" value="1"/>
</dbReference>